<accession>A0A5B1CFK2</accession>
<dbReference type="RefSeq" id="WP_068267311.1">
    <property type="nucleotide sequence ID" value="NZ_LWSK01000185.1"/>
</dbReference>
<dbReference type="OrthoDB" id="254312at2"/>
<dbReference type="Proteomes" id="UP000322699">
    <property type="component" value="Unassembled WGS sequence"/>
</dbReference>
<sequence>MKLSCVSGRALNYRTVLWIGDREANEVRGAYETAELCSSQLAYRPSLASAIDRPASDVDLMIVAASDRTPLSDASLTELNRRHPSAMRLLLQSPLCTGVHIAGDEFFGAQRHNWIEGTDVLRRMLSREDSPIQNSNCVAVIASNFSAAETLLQVAEDSGCSAFWCRSEGTLAIRGVDTVWWDDSYAVPTDTVGWTKRIEAMNACATSGTASQKIAHTWITNRVHWLQVHQAREAGVGLVLTKPFPLELLSDSLGSGQVSGRFGTTQHPALDRPQNLRDAA</sequence>
<reference evidence="2 3" key="1">
    <citation type="submission" date="2019-08" db="EMBL/GenBank/DDBJ databases">
        <title>Deep-cultivation of Planctomycetes and their phenomic and genomic characterization uncovers novel biology.</title>
        <authorList>
            <person name="Wiegand S."/>
            <person name="Jogler M."/>
            <person name="Boedeker C."/>
            <person name="Pinto D."/>
            <person name="Vollmers J."/>
            <person name="Rivas-Marin E."/>
            <person name="Kohn T."/>
            <person name="Peeters S.H."/>
            <person name="Heuer A."/>
            <person name="Rast P."/>
            <person name="Oberbeckmann S."/>
            <person name="Bunk B."/>
            <person name="Jeske O."/>
            <person name="Meyerdierks A."/>
            <person name="Storesund J.E."/>
            <person name="Kallscheuer N."/>
            <person name="Luecker S."/>
            <person name="Lage O.M."/>
            <person name="Pohl T."/>
            <person name="Merkel B.J."/>
            <person name="Hornburger P."/>
            <person name="Mueller R.-W."/>
            <person name="Bruemmer F."/>
            <person name="Labrenz M."/>
            <person name="Spormann A.M."/>
            <person name="Op Den Camp H."/>
            <person name="Overmann J."/>
            <person name="Amann R."/>
            <person name="Jetten M.S.M."/>
            <person name="Mascher T."/>
            <person name="Medema M.H."/>
            <person name="Devos D.P."/>
            <person name="Kaster A.-K."/>
            <person name="Ovreas L."/>
            <person name="Rohde M."/>
            <person name="Galperin M.Y."/>
            <person name="Jogler C."/>
        </authorList>
    </citation>
    <scope>NUCLEOTIDE SEQUENCE [LARGE SCALE GENOMIC DNA]</scope>
    <source>
        <strain evidence="2 3">LF1</strain>
    </source>
</reference>
<organism evidence="2 3">
    <name type="scientific">Rubripirellula obstinata</name>
    <dbReference type="NCBI Taxonomy" id="406547"/>
    <lineage>
        <taxon>Bacteria</taxon>
        <taxon>Pseudomonadati</taxon>
        <taxon>Planctomycetota</taxon>
        <taxon>Planctomycetia</taxon>
        <taxon>Pirellulales</taxon>
        <taxon>Pirellulaceae</taxon>
        <taxon>Rubripirellula</taxon>
    </lineage>
</organism>
<comment type="caution">
    <text evidence="2">The sequence shown here is derived from an EMBL/GenBank/DDBJ whole genome shotgun (WGS) entry which is preliminary data.</text>
</comment>
<protein>
    <submittedName>
        <fullName evidence="2">Uncharacterized protein</fullName>
    </submittedName>
</protein>
<dbReference type="EMBL" id="VRLW01000001">
    <property type="protein sequence ID" value="KAA1258499.1"/>
    <property type="molecule type" value="Genomic_DNA"/>
</dbReference>
<evidence type="ECO:0000313" key="2">
    <source>
        <dbReference type="EMBL" id="KAA1258499.1"/>
    </source>
</evidence>
<dbReference type="AlphaFoldDB" id="A0A5B1CFK2"/>
<gene>
    <name evidence="2" type="ORF">LF1_10190</name>
</gene>
<evidence type="ECO:0000313" key="3">
    <source>
        <dbReference type="Proteomes" id="UP000322699"/>
    </source>
</evidence>
<name>A0A5B1CFK2_9BACT</name>
<feature type="region of interest" description="Disordered" evidence="1">
    <location>
        <begin position="260"/>
        <end position="280"/>
    </location>
</feature>
<evidence type="ECO:0000256" key="1">
    <source>
        <dbReference type="SAM" id="MobiDB-lite"/>
    </source>
</evidence>
<proteinExistence type="predicted"/>
<keyword evidence="3" id="KW-1185">Reference proteome</keyword>